<dbReference type="Proteomes" id="UP000464178">
    <property type="component" value="Chromosome"/>
</dbReference>
<evidence type="ECO:0000313" key="1">
    <source>
        <dbReference type="EMBL" id="VTS03584.1"/>
    </source>
</evidence>
<organism evidence="1 2">
    <name type="scientific">Gemmata massiliana</name>
    <dbReference type="NCBI Taxonomy" id="1210884"/>
    <lineage>
        <taxon>Bacteria</taxon>
        <taxon>Pseudomonadati</taxon>
        <taxon>Planctomycetota</taxon>
        <taxon>Planctomycetia</taxon>
        <taxon>Gemmatales</taxon>
        <taxon>Gemmataceae</taxon>
        <taxon>Gemmata</taxon>
    </lineage>
</organism>
<sequence>MPQNFATKYAKGAMRYFRLWGMSANPLPSGKCQGDAPRFLACRSRADRELWHDVQSERKFVSS</sequence>
<reference evidence="1 2" key="1">
    <citation type="submission" date="2019-05" db="EMBL/GenBank/DDBJ databases">
        <authorList>
            <consortium name="Science for Life Laboratories"/>
        </authorList>
    </citation>
    <scope>NUCLEOTIDE SEQUENCE [LARGE SCALE GENOMIC DNA]</scope>
    <source>
        <strain evidence="1">Soil9</strain>
    </source>
</reference>
<accession>A0A6P2DLA5</accession>
<dbReference type="EMBL" id="LR593886">
    <property type="protein sequence ID" value="VTS03584.1"/>
    <property type="molecule type" value="Genomic_DNA"/>
</dbReference>
<dbReference type="KEGG" id="gms:SOIL9_71340"/>
<evidence type="ECO:0000313" key="2">
    <source>
        <dbReference type="Proteomes" id="UP000464178"/>
    </source>
</evidence>
<name>A0A6P2DLA5_9BACT</name>
<dbReference type="AlphaFoldDB" id="A0A6P2DLA5"/>
<protein>
    <submittedName>
        <fullName evidence="1">Uncharacterized protein</fullName>
    </submittedName>
</protein>
<proteinExistence type="predicted"/>
<keyword evidence="2" id="KW-1185">Reference proteome</keyword>
<gene>
    <name evidence="1" type="ORF">SOIL9_71340</name>
</gene>